<evidence type="ECO:0000256" key="2">
    <source>
        <dbReference type="ARBA" id="ARBA00024446"/>
    </source>
</evidence>
<reference evidence="3 4" key="1">
    <citation type="submission" date="2019-02" db="EMBL/GenBank/DDBJ databases">
        <title>Deep-cultivation of Planctomycetes and their phenomic and genomic characterization uncovers novel biology.</title>
        <authorList>
            <person name="Wiegand S."/>
            <person name="Jogler M."/>
            <person name="Boedeker C."/>
            <person name="Pinto D."/>
            <person name="Vollmers J."/>
            <person name="Rivas-Marin E."/>
            <person name="Kohn T."/>
            <person name="Peeters S.H."/>
            <person name="Heuer A."/>
            <person name="Rast P."/>
            <person name="Oberbeckmann S."/>
            <person name="Bunk B."/>
            <person name="Jeske O."/>
            <person name="Meyerdierks A."/>
            <person name="Storesund J.E."/>
            <person name="Kallscheuer N."/>
            <person name="Luecker S."/>
            <person name="Lage O.M."/>
            <person name="Pohl T."/>
            <person name="Merkel B.J."/>
            <person name="Hornburger P."/>
            <person name="Mueller R.-W."/>
            <person name="Bruemmer F."/>
            <person name="Labrenz M."/>
            <person name="Spormann A.M."/>
            <person name="Op den Camp H."/>
            <person name="Overmann J."/>
            <person name="Amann R."/>
            <person name="Jetten M.S.M."/>
            <person name="Mascher T."/>
            <person name="Medema M.H."/>
            <person name="Devos D.P."/>
            <person name="Kaster A.-K."/>
            <person name="Ovreas L."/>
            <person name="Rohde M."/>
            <person name="Galperin M.Y."/>
            <person name="Jogler C."/>
        </authorList>
    </citation>
    <scope>NUCLEOTIDE SEQUENCE [LARGE SCALE GENOMIC DNA]</scope>
    <source>
        <strain evidence="3 4">Poly30</strain>
    </source>
</reference>
<evidence type="ECO:0000313" key="4">
    <source>
        <dbReference type="Proteomes" id="UP000320390"/>
    </source>
</evidence>
<dbReference type="Proteomes" id="UP000320390">
    <property type="component" value="Chromosome"/>
</dbReference>
<protein>
    <submittedName>
        <fullName evidence="3">Carbon dioxide concentrating mechanism protein CcmL</fullName>
    </submittedName>
</protein>
<comment type="subcellular location">
    <subcellularLocation>
        <location evidence="1">Bacterial microcompartment</location>
    </subcellularLocation>
</comment>
<dbReference type="EMBL" id="CP036434">
    <property type="protein sequence ID" value="QDV06515.1"/>
    <property type="molecule type" value="Genomic_DNA"/>
</dbReference>
<dbReference type="PROSITE" id="PS51932">
    <property type="entry name" value="BMV"/>
    <property type="match status" value="1"/>
</dbReference>
<evidence type="ECO:0000313" key="3">
    <source>
        <dbReference type="EMBL" id="QDV06515.1"/>
    </source>
</evidence>
<dbReference type="OrthoDB" id="196195at2"/>
<proteinExistence type="predicted"/>
<dbReference type="RefSeq" id="WP_145196761.1">
    <property type="nucleotide sequence ID" value="NZ_CP036434.1"/>
</dbReference>
<evidence type="ECO:0000256" key="1">
    <source>
        <dbReference type="ARBA" id="ARBA00024322"/>
    </source>
</evidence>
<dbReference type="Pfam" id="PF03319">
    <property type="entry name" value="EutN_CcmL"/>
    <property type="match status" value="1"/>
</dbReference>
<dbReference type="InterPro" id="IPR004992">
    <property type="entry name" value="EutN_CcmL"/>
</dbReference>
<dbReference type="GO" id="GO:0031469">
    <property type="term" value="C:bacterial microcompartment"/>
    <property type="evidence" value="ECO:0007669"/>
    <property type="project" value="UniProtKB-SubCell"/>
</dbReference>
<dbReference type="SUPFAM" id="SSF159133">
    <property type="entry name" value="EutN/CcmL-like"/>
    <property type="match status" value="1"/>
</dbReference>
<dbReference type="InterPro" id="IPR036677">
    <property type="entry name" value="EutN_CcmL_sf"/>
</dbReference>
<keyword evidence="2" id="KW-1283">Bacterial microcompartment</keyword>
<dbReference type="Gene3D" id="2.40.50.220">
    <property type="entry name" value="EutN/Ccml"/>
    <property type="match status" value="1"/>
</dbReference>
<dbReference type="AlphaFoldDB" id="A0A518ER51"/>
<keyword evidence="4" id="KW-1185">Reference proteome</keyword>
<sequence>MHVATVIGSVWATQKDPSLQGLRFLVVRPFTTDGKESAETMIAADPIGAGIGERVLVVHGRAARHVIGHGHDIGFQTAIAGIIDRMDLADGRVIGPHVDFDSEQD</sequence>
<gene>
    <name evidence="3" type="primary">ccmL_4</name>
    <name evidence="3" type="ORF">Poly30_20250</name>
</gene>
<dbReference type="PANTHER" id="PTHR36539">
    <property type="entry name" value="ETHANOLAMINE UTILIZATION PROTEIN EUTN"/>
    <property type="match status" value="1"/>
</dbReference>
<name>A0A518ER51_9BACT</name>
<organism evidence="3 4">
    <name type="scientific">Saltatorellus ferox</name>
    <dbReference type="NCBI Taxonomy" id="2528018"/>
    <lineage>
        <taxon>Bacteria</taxon>
        <taxon>Pseudomonadati</taxon>
        <taxon>Planctomycetota</taxon>
        <taxon>Planctomycetia</taxon>
        <taxon>Planctomycetia incertae sedis</taxon>
        <taxon>Saltatorellus</taxon>
    </lineage>
</organism>
<dbReference type="CDD" id="cd01614">
    <property type="entry name" value="EutN_CcmL"/>
    <property type="match status" value="1"/>
</dbReference>
<accession>A0A518ER51</accession>